<proteinExistence type="predicted"/>
<dbReference type="PANTHER" id="PTHR48075">
    <property type="entry name" value="3-HYDROXYACYL-COA DEHYDROGENASE FAMILY PROTEIN"/>
    <property type="match status" value="1"/>
</dbReference>
<feature type="domain" description="3-hydroxyacyl-CoA dehydrogenase C-terminal" evidence="1">
    <location>
        <begin position="2"/>
        <end position="84"/>
    </location>
</feature>
<dbReference type="EC" id="1.1.1.157" evidence="2"/>
<evidence type="ECO:0000313" key="2">
    <source>
        <dbReference type="EMBL" id="MPN52430.1"/>
    </source>
</evidence>
<dbReference type="InterPro" id="IPR006108">
    <property type="entry name" value="3HC_DH_C"/>
</dbReference>
<protein>
    <submittedName>
        <fullName evidence="2">3-hydroxybutyryl-CoA dehydrogenase</fullName>
        <ecNumber evidence="2">1.1.1.157</ecNumber>
    </submittedName>
</protein>
<organism evidence="2">
    <name type="scientific">bioreactor metagenome</name>
    <dbReference type="NCBI Taxonomy" id="1076179"/>
    <lineage>
        <taxon>unclassified sequences</taxon>
        <taxon>metagenomes</taxon>
        <taxon>ecological metagenomes</taxon>
    </lineage>
</organism>
<accession>A0A645IMV8</accession>
<dbReference type="InterPro" id="IPR013328">
    <property type="entry name" value="6PGD_dom2"/>
</dbReference>
<dbReference type="SUPFAM" id="SSF48179">
    <property type="entry name" value="6-phosphogluconate dehydrogenase C-terminal domain-like"/>
    <property type="match status" value="1"/>
</dbReference>
<comment type="caution">
    <text evidence="2">The sequence shown here is derived from an EMBL/GenBank/DDBJ whole genome shotgun (WGS) entry which is preliminary data.</text>
</comment>
<keyword evidence="2" id="KW-0560">Oxidoreductase</keyword>
<dbReference type="GO" id="GO:0008691">
    <property type="term" value="F:3-hydroxybutyryl-CoA dehydrogenase activity"/>
    <property type="evidence" value="ECO:0007669"/>
    <property type="project" value="UniProtKB-EC"/>
</dbReference>
<reference evidence="2" key="1">
    <citation type="submission" date="2019-08" db="EMBL/GenBank/DDBJ databases">
        <authorList>
            <person name="Kucharzyk K."/>
            <person name="Murdoch R.W."/>
            <person name="Higgins S."/>
            <person name="Loffler F."/>
        </authorList>
    </citation>
    <scope>NUCLEOTIDE SEQUENCE</scope>
</reference>
<sequence length="86" mass="9491">MAWDLLEGGYASVEDIDTAAEKGLGHPMGPFRTMDYSGLDTILSVRKSRYEADPSKYPAPNEILMEKVARGEVGVKAGKGFYDYKK</sequence>
<dbReference type="PANTHER" id="PTHR48075:SF5">
    <property type="entry name" value="3-HYDROXYBUTYRYL-COA DEHYDROGENASE"/>
    <property type="match status" value="1"/>
</dbReference>
<dbReference type="InterPro" id="IPR008927">
    <property type="entry name" value="6-PGluconate_DH-like_C_sf"/>
</dbReference>
<dbReference type="EMBL" id="VSSQ01118535">
    <property type="protein sequence ID" value="MPN52430.1"/>
    <property type="molecule type" value="Genomic_DNA"/>
</dbReference>
<gene>
    <name evidence="2" type="primary">fadB2_2</name>
    <name evidence="2" type="ORF">SDC9_200091</name>
</gene>
<name>A0A645IMV8_9ZZZZ</name>
<dbReference type="Gene3D" id="1.10.1040.10">
    <property type="entry name" value="N-(1-d-carboxylethyl)-l-norvaline Dehydrogenase, domain 2"/>
    <property type="match status" value="1"/>
</dbReference>
<evidence type="ECO:0000259" key="1">
    <source>
        <dbReference type="Pfam" id="PF00725"/>
    </source>
</evidence>
<dbReference type="GO" id="GO:0006631">
    <property type="term" value="P:fatty acid metabolic process"/>
    <property type="evidence" value="ECO:0007669"/>
    <property type="project" value="InterPro"/>
</dbReference>
<dbReference type="AlphaFoldDB" id="A0A645IMV8"/>
<dbReference type="Pfam" id="PF00725">
    <property type="entry name" value="3HCDH"/>
    <property type="match status" value="1"/>
</dbReference>